<dbReference type="HOGENOM" id="CLU_949558_0_0_5"/>
<dbReference type="EMBL" id="HE663493">
    <property type="protein sequence ID" value="CCG07502.1"/>
    <property type="molecule type" value="Genomic_DNA"/>
</dbReference>
<feature type="region of interest" description="Disordered" evidence="7">
    <location>
        <begin position="1"/>
        <end position="41"/>
    </location>
</feature>
<evidence type="ECO:0000256" key="5">
    <source>
        <dbReference type="ARBA" id="ARBA00023157"/>
    </source>
</evidence>
<dbReference type="Pfam" id="PF13462">
    <property type="entry name" value="Thioredoxin_4"/>
    <property type="match status" value="1"/>
</dbReference>
<evidence type="ECO:0000256" key="3">
    <source>
        <dbReference type="ARBA" id="ARBA00022729"/>
    </source>
</evidence>
<keyword evidence="5" id="KW-1015">Disulfide bond</keyword>
<evidence type="ECO:0000259" key="8">
    <source>
        <dbReference type="PROSITE" id="PS51352"/>
    </source>
</evidence>
<dbReference type="SUPFAM" id="SSF52833">
    <property type="entry name" value="Thioredoxin-like"/>
    <property type="match status" value="1"/>
</dbReference>
<accession>H6SRH3</accession>
<dbReference type="PANTHER" id="PTHR13887:SF14">
    <property type="entry name" value="DISULFIDE BOND FORMATION PROTEIN D"/>
    <property type="match status" value="1"/>
</dbReference>
<name>H6SRH3_PARPM</name>
<dbReference type="PROSITE" id="PS51352">
    <property type="entry name" value="THIOREDOXIN_2"/>
    <property type="match status" value="1"/>
</dbReference>
<dbReference type="InterPro" id="IPR012336">
    <property type="entry name" value="Thioredoxin-like_fold"/>
</dbReference>
<sequence>MHATDVRGRGRIHPNGIGPHDTGFCAGGQSERARRKKGKAGEACLPRPLRSWGLGRQASPAFLFPPLNNPLRQTTGHVFMIAAPSPSCRRIAPVRFSFSSLALVVVLAVGTPAQAQGPSYEERSLGAATAPVQVIEYSSLLCSHCATFHKDILPQIKKEYIDTGKVRWVFRDHSLGSPLALGAAMITRCAPMDTYYPLMGTLFANQRAWASAPNPMEALQSYAALAGMDKDAVAACLDSESVFKGIRDGEAEAEAAGVDSTPSFLINGKPVIVGAQSVEQFRAVLDPLLAAKK</sequence>
<evidence type="ECO:0000256" key="6">
    <source>
        <dbReference type="ARBA" id="ARBA00023284"/>
    </source>
</evidence>
<dbReference type="AlphaFoldDB" id="H6SRH3"/>
<organism evidence="9 10">
    <name type="scientific">Pararhodospirillum photometricum DSM 122</name>
    <dbReference type="NCBI Taxonomy" id="1150469"/>
    <lineage>
        <taxon>Bacteria</taxon>
        <taxon>Pseudomonadati</taxon>
        <taxon>Pseudomonadota</taxon>
        <taxon>Alphaproteobacteria</taxon>
        <taxon>Rhodospirillales</taxon>
        <taxon>Rhodospirillaceae</taxon>
        <taxon>Pararhodospirillum</taxon>
    </lineage>
</organism>
<dbReference type="PANTHER" id="PTHR13887">
    <property type="entry name" value="GLUTATHIONE S-TRANSFERASE KAPPA"/>
    <property type="match status" value="1"/>
</dbReference>
<dbReference type="STRING" id="1150469.RSPPHO_00876"/>
<reference evidence="9 10" key="1">
    <citation type="submission" date="2012-02" db="EMBL/GenBank/DDBJ databases">
        <title>Shotgun genome sequence of Phaeospirillum photometricum DSM 122.</title>
        <authorList>
            <person name="Duquesne K."/>
            <person name="Sturgis J."/>
        </authorList>
    </citation>
    <scope>NUCLEOTIDE SEQUENCE [LARGE SCALE GENOMIC DNA]</scope>
    <source>
        <strain evidence="10">DSM122</strain>
    </source>
</reference>
<dbReference type="InterPro" id="IPR036249">
    <property type="entry name" value="Thioredoxin-like_sf"/>
</dbReference>
<dbReference type="PATRIC" id="fig|1150469.3.peg.1009"/>
<dbReference type="eggNOG" id="COG1651">
    <property type="taxonomic scope" value="Bacteria"/>
</dbReference>
<dbReference type="GO" id="GO:0016491">
    <property type="term" value="F:oxidoreductase activity"/>
    <property type="evidence" value="ECO:0007669"/>
    <property type="project" value="UniProtKB-KW"/>
</dbReference>
<dbReference type="InterPro" id="IPR013766">
    <property type="entry name" value="Thioredoxin_domain"/>
</dbReference>
<evidence type="ECO:0000256" key="1">
    <source>
        <dbReference type="ARBA" id="ARBA00003565"/>
    </source>
</evidence>
<dbReference type="Proteomes" id="UP000033220">
    <property type="component" value="Chromosome DSM 122"/>
</dbReference>
<proteinExistence type="inferred from homology"/>
<keyword evidence="3" id="KW-0732">Signal</keyword>
<evidence type="ECO:0000256" key="2">
    <source>
        <dbReference type="ARBA" id="ARBA00005791"/>
    </source>
</evidence>
<gene>
    <name evidence="9" type="ORF">RSPPHO_00876</name>
</gene>
<comment type="function">
    <text evidence="1">May be required for disulfide bond formation in some proteins.</text>
</comment>
<feature type="domain" description="Thioredoxin" evidence="8">
    <location>
        <begin position="53"/>
        <end position="290"/>
    </location>
</feature>
<evidence type="ECO:0000313" key="9">
    <source>
        <dbReference type="EMBL" id="CCG07502.1"/>
    </source>
</evidence>
<dbReference type="KEGG" id="rpm:RSPPHO_00876"/>
<keyword evidence="10" id="KW-1185">Reference proteome</keyword>
<dbReference type="Gene3D" id="3.40.30.10">
    <property type="entry name" value="Glutaredoxin"/>
    <property type="match status" value="1"/>
</dbReference>
<protein>
    <submittedName>
        <fullName evidence="9">DSBA oxidoreductase</fullName>
    </submittedName>
</protein>
<keyword evidence="6" id="KW-0676">Redox-active center</keyword>
<evidence type="ECO:0000313" key="10">
    <source>
        <dbReference type="Proteomes" id="UP000033220"/>
    </source>
</evidence>
<comment type="similarity">
    <text evidence="2">Belongs to the thioredoxin family. DsbA subfamily.</text>
</comment>
<keyword evidence="4" id="KW-0560">Oxidoreductase</keyword>
<evidence type="ECO:0000256" key="4">
    <source>
        <dbReference type="ARBA" id="ARBA00023002"/>
    </source>
</evidence>
<evidence type="ECO:0000256" key="7">
    <source>
        <dbReference type="SAM" id="MobiDB-lite"/>
    </source>
</evidence>